<comment type="caution">
    <text evidence="2">The sequence shown here is derived from an EMBL/GenBank/DDBJ whole genome shotgun (WGS) entry which is preliminary data.</text>
</comment>
<dbReference type="Proteomes" id="UP001630127">
    <property type="component" value="Unassembled WGS sequence"/>
</dbReference>
<reference evidence="2 3" key="1">
    <citation type="submission" date="2024-11" db="EMBL/GenBank/DDBJ databases">
        <title>A near-complete genome assembly of Cinchona calisaya.</title>
        <authorList>
            <person name="Lian D.C."/>
            <person name="Zhao X.W."/>
            <person name="Wei L."/>
        </authorList>
    </citation>
    <scope>NUCLEOTIDE SEQUENCE [LARGE SCALE GENOMIC DNA]</scope>
    <source>
        <tissue evidence="2">Nenye</tissue>
    </source>
</reference>
<accession>A0ABD2Z5H9</accession>
<dbReference type="PANTHER" id="PTHR37249:SF3">
    <property type="entry name" value="OS03G0206201 PROTEIN"/>
    <property type="match status" value="1"/>
</dbReference>
<dbReference type="AlphaFoldDB" id="A0ABD2Z5H9"/>
<evidence type="ECO:0000256" key="1">
    <source>
        <dbReference type="SAM" id="MobiDB-lite"/>
    </source>
</evidence>
<protein>
    <submittedName>
        <fullName evidence="2">Uncharacterized protein</fullName>
    </submittedName>
</protein>
<name>A0ABD2Z5H9_9GENT</name>
<feature type="compositionally biased region" description="Pro residues" evidence="1">
    <location>
        <begin position="114"/>
        <end position="127"/>
    </location>
</feature>
<sequence length="127" mass="13770">MGKLLYLPHEVTGVGFVRSIHSTGGSGGSVFITILHSFRFKSHRSVFDQHGSDITVTIKNRKLKEYAAIADKDESGHAELEDYRPIDPVPSSKASIRPGPIQHGTPLMPYIPKSSPPPGNPNPVGFP</sequence>
<evidence type="ECO:0000313" key="2">
    <source>
        <dbReference type="EMBL" id="KAL3514388.1"/>
    </source>
</evidence>
<organism evidence="2 3">
    <name type="scientific">Cinchona calisaya</name>
    <dbReference type="NCBI Taxonomy" id="153742"/>
    <lineage>
        <taxon>Eukaryota</taxon>
        <taxon>Viridiplantae</taxon>
        <taxon>Streptophyta</taxon>
        <taxon>Embryophyta</taxon>
        <taxon>Tracheophyta</taxon>
        <taxon>Spermatophyta</taxon>
        <taxon>Magnoliopsida</taxon>
        <taxon>eudicotyledons</taxon>
        <taxon>Gunneridae</taxon>
        <taxon>Pentapetalae</taxon>
        <taxon>asterids</taxon>
        <taxon>lamiids</taxon>
        <taxon>Gentianales</taxon>
        <taxon>Rubiaceae</taxon>
        <taxon>Cinchonoideae</taxon>
        <taxon>Cinchoneae</taxon>
        <taxon>Cinchona</taxon>
    </lineage>
</organism>
<gene>
    <name evidence="2" type="ORF">ACH5RR_027105</name>
</gene>
<proteinExistence type="predicted"/>
<evidence type="ECO:0000313" key="3">
    <source>
        <dbReference type="Proteomes" id="UP001630127"/>
    </source>
</evidence>
<dbReference type="EMBL" id="JBJUIK010000011">
    <property type="protein sequence ID" value="KAL3514388.1"/>
    <property type="molecule type" value="Genomic_DNA"/>
</dbReference>
<feature type="region of interest" description="Disordered" evidence="1">
    <location>
        <begin position="74"/>
        <end position="127"/>
    </location>
</feature>
<dbReference type="PANTHER" id="PTHR37249">
    <property type="entry name" value="OS03G0206201 PROTEIN"/>
    <property type="match status" value="1"/>
</dbReference>
<keyword evidence="3" id="KW-1185">Reference proteome</keyword>
<feature type="compositionally biased region" description="Basic and acidic residues" evidence="1">
    <location>
        <begin position="74"/>
        <end position="85"/>
    </location>
</feature>